<reference evidence="2" key="1">
    <citation type="journal article" date="2019" name="Int. J. Syst. Evol. Microbiol.">
        <title>The Global Catalogue of Microorganisms (GCM) 10K type strain sequencing project: providing services to taxonomists for standard genome sequencing and annotation.</title>
        <authorList>
            <consortium name="The Broad Institute Genomics Platform"/>
            <consortium name="The Broad Institute Genome Sequencing Center for Infectious Disease"/>
            <person name="Wu L."/>
            <person name="Ma J."/>
        </authorList>
    </citation>
    <scope>NUCLEOTIDE SEQUENCE [LARGE SCALE GENOMIC DNA]</scope>
    <source>
        <strain evidence="2">JCM 9687</strain>
    </source>
</reference>
<dbReference type="RefSeq" id="WP_344931257.1">
    <property type="nucleotide sequence ID" value="NZ_BAAAYK010000038.1"/>
</dbReference>
<gene>
    <name evidence="1" type="ORF">GCM10020366_67270</name>
</gene>
<evidence type="ECO:0008006" key="3">
    <source>
        <dbReference type="Google" id="ProtNLM"/>
    </source>
</evidence>
<protein>
    <recommendedName>
        <fullName evidence="3">PE domain-containing protein</fullName>
    </recommendedName>
</protein>
<organism evidence="1 2">
    <name type="scientific">Saccharopolyspora gregorii</name>
    <dbReference type="NCBI Taxonomy" id="33914"/>
    <lineage>
        <taxon>Bacteria</taxon>
        <taxon>Bacillati</taxon>
        <taxon>Actinomycetota</taxon>
        <taxon>Actinomycetes</taxon>
        <taxon>Pseudonocardiales</taxon>
        <taxon>Pseudonocardiaceae</taxon>
        <taxon>Saccharopolyspora</taxon>
    </lineage>
</organism>
<accession>A0ABP6S232</accession>
<evidence type="ECO:0000313" key="1">
    <source>
        <dbReference type="EMBL" id="GAA3365826.1"/>
    </source>
</evidence>
<sequence>MTGFRIDPEALEAAIRKLEDARDRAAEAVSKSGGVEPGELTAKDSITGQARQKFIDRANGGSESLRVSAAAIRDKLTGKIDSYRATLEEYRQADDNASVDAGRVDRRA</sequence>
<comment type="caution">
    <text evidence="1">The sequence shown here is derived from an EMBL/GenBank/DDBJ whole genome shotgun (WGS) entry which is preliminary data.</text>
</comment>
<evidence type="ECO:0000313" key="2">
    <source>
        <dbReference type="Proteomes" id="UP001500483"/>
    </source>
</evidence>
<keyword evidence="2" id="KW-1185">Reference proteome</keyword>
<proteinExistence type="predicted"/>
<dbReference type="EMBL" id="BAAAYK010000038">
    <property type="protein sequence ID" value="GAA3365826.1"/>
    <property type="molecule type" value="Genomic_DNA"/>
</dbReference>
<dbReference type="Proteomes" id="UP001500483">
    <property type="component" value="Unassembled WGS sequence"/>
</dbReference>
<name>A0ABP6S232_9PSEU</name>